<comment type="function">
    <text evidence="1">Required for ubiquinone (coenzyme Q) biosynthesis. Binds hydrophobic ubiquinone biosynthetic intermediates via its SCP2 domain and is essential for the stability of the Ubi complex. May constitute a docking platform where Ubi enzymes assemble and access their SCP2-bound polyprenyl substrates.</text>
</comment>
<dbReference type="InterPro" id="IPR036527">
    <property type="entry name" value="SCP2_sterol-bd_dom_sf"/>
</dbReference>
<dbReference type="InterPro" id="IPR038989">
    <property type="entry name" value="UbiJ"/>
</dbReference>
<evidence type="ECO:0000313" key="4">
    <source>
        <dbReference type="Proteomes" id="UP001595548"/>
    </source>
</evidence>
<keyword evidence="1" id="KW-0963">Cytoplasm</keyword>
<proteinExistence type="inferred from homology"/>
<comment type="subcellular location">
    <subcellularLocation>
        <location evidence="1">Cytoplasm</location>
    </subcellularLocation>
</comment>
<comment type="caution">
    <text evidence="3">The sequence shown here is derived from an EMBL/GenBank/DDBJ whole genome shotgun (WGS) entry which is preliminary data.</text>
</comment>
<keyword evidence="1" id="KW-0831">Ubiquinone biosynthesis</keyword>
<comment type="pathway">
    <text evidence="1">Cofactor biosynthesis; ubiquinone biosynthesis.</text>
</comment>
<keyword evidence="4" id="KW-1185">Reference proteome</keyword>
<dbReference type="PANTHER" id="PTHR38693:SF1">
    <property type="entry name" value="UBIQUINONE BIOSYNTHESIS ACCESSORY FACTOR UBIJ"/>
    <property type="match status" value="1"/>
</dbReference>
<dbReference type="Proteomes" id="UP001595548">
    <property type="component" value="Unassembled WGS sequence"/>
</dbReference>
<organism evidence="3 4">
    <name type="scientific">Gilvimarinus japonicus</name>
    <dbReference type="NCBI Taxonomy" id="1796469"/>
    <lineage>
        <taxon>Bacteria</taxon>
        <taxon>Pseudomonadati</taxon>
        <taxon>Pseudomonadota</taxon>
        <taxon>Gammaproteobacteria</taxon>
        <taxon>Cellvibrionales</taxon>
        <taxon>Cellvibrionaceae</taxon>
        <taxon>Gilvimarinus</taxon>
    </lineage>
</organism>
<dbReference type="PANTHER" id="PTHR38693">
    <property type="entry name" value="UBIQUINONE BIOSYNTHESIS PROTEIN UBIJ"/>
    <property type="match status" value="1"/>
</dbReference>
<dbReference type="InterPro" id="IPR003033">
    <property type="entry name" value="SCP2_sterol-bd_dom"/>
</dbReference>
<dbReference type="EMBL" id="JBHRTL010000007">
    <property type="protein sequence ID" value="MFC3155902.1"/>
    <property type="molecule type" value="Genomic_DNA"/>
</dbReference>
<dbReference type="Pfam" id="PF02036">
    <property type="entry name" value="SCP2"/>
    <property type="match status" value="1"/>
</dbReference>
<gene>
    <name evidence="1" type="primary">ubiJ</name>
    <name evidence="3" type="ORF">ACFOEB_11875</name>
</gene>
<sequence length="208" mass="22273">MADPTAVTAVLIALEKAVAKALHYDPGTQAQLAKLAGQTLLLDCTQPAQKIYLHFTHDGINLTGHHEGELSATLSGSGADMVKLLFADQHSLYGSGVSISGNAGVLAQLQGLMGQLDIDWELALADIIGTLPAHALAQSLRGAGVWARDRAHGAERLVREYLAEESPAVLGRSEFALFVEDIDHTRLALDRLGARIARLQARHDHKDH</sequence>
<evidence type="ECO:0000259" key="2">
    <source>
        <dbReference type="Pfam" id="PF02036"/>
    </source>
</evidence>
<protein>
    <recommendedName>
        <fullName evidence="1">Ubiquinone biosynthesis accessory factor UbiJ</fullName>
    </recommendedName>
</protein>
<evidence type="ECO:0000313" key="3">
    <source>
        <dbReference type="EMBL" id="MFC3155902.1"/>
    </source>
</evidence>
<comment type="similarity">
    <text evidence="1">Belongs to the UbiJ family.</text>
</comment>
<dbReference type="HAMAP" id="MF_02215">
    <property type="entry name" value="UbiJ"/>
    <property type="match status" value="1"/>
</dbReference>
<accession>A0ABV7HW58</accession>
<dbReference type="RefSeq" id="WP_339617973.1">
    <property type="nucleotide sequence ID" value="NZ_AP031500.1"/>
</dbReference>
<dbReference type="SUPFAM" id="SSF55718">
    <property type="entry name" value="SCP-like"/>
    <property type="match status" value="1"/>
</dbReference>
<feature type="domain" description="SCP2" evidence="2">
    <location>
        <begin position="22"/>
        <end position="113"/>
    </location>
</feature>
<name>A0ABV7HW58_9GAMM</name>
<reference evidence="4" key="1">
    <citation type="journal article" date="2019" name="Int. J. Syst. Evol. Microbiol.">
        <title>The Global Catalogue of Microorganisms (GCM) 10K type strain sequencing project: providing services to taxonomists for standard genome sequencing and annotation.</title>
        <authorList>
            <consortium name="The Broad Institute Genomics Platform"/>
            <consortium name="The Broad Institute Genome Sequencing Center for Infectious Disease"/>
            <person name="Wu L."/>
            <person name="Ma J."/>
        </authorList>
    </citation>
    <scope>NUCLEOTIDE SEQUENCE [LARGE SCALE GENOMIC DNA]</scope>
    <source>
        <strain evidence="4">KCTC 52141</strain>
    </source>
</reference>
<evidence type="ECO:0000256" key="1">
    <source>
        <dbReference type="HAMAP-Rule" id="MF_02215"/>
    </source>
</evidence>